<accession>A0ABZ0B875</accession>
<dbReference type="EMBL" id="CP135076">
    <property type="protein sequence ID" value="WNO53311.1"/>
    <property type="molecule type" value="Genomic_DNA"/>
</dbReference>
<protein>
    <submittedName>
        <fullName evidence="2">Uncharacterized protein</fullName>
    </submittedName>
</protein>
<keyword evidence="1" id="KW-0812">Transmembrane</keyword>
<feature type="transmembrane region" description="Helical" evidence="1">
    <location>
        <begin position="78"/>
        <end position="97"/>
    </location>
</feature>
<dbReference type="Proteomes" id="UP001302249">
    <property type="component" value="Chromosome"/>
</dbReference>
<name>A0ABZ0B875_9SPHN</name>
<keyword evidence="1" id="KW-1133">Transmembrane helix</keyword>
<organism evidence="2 3">
    <name type="scientific">Stakelama saccharophila</name>
    <dbReference type="NCBI Taxonomy" id="3075605"/>
    <lineage>
        <taxon>Bacteria</taxon>
        <taxon>Pseudomonadati</taxon>
        <taxon>Pseudomonadota</taxon>
        <taxon>Alphaproteobacteria</taxon>
        <taxon>Sphingomonadales</taxon>
        <taxon>Sphingomonadaceae</taxon>
        <taxon>Stakelama</taxon>
    </lineage>
</organism>
<keyword evidence="1" id="KW-0472">Membrane</keyword>
<proteinExistence type="predicted"/>
<evidence type="ECO:0000313" key="2">
    <source>
        <dbReference type="EMBL" id="WNO53311.1"/>
    </source>
</evidence>
<sequence length="102" mass="11432">MATFPAIRTRRWRRIIAHFLSKGASSRDKAIAWEPQNEADRSLFEDLRARGVVKQDNRGGFYVDMDAYGRDAEIRGRIRTGAIVATLLGMIGGAAALRKRRG</sequence>
<evidence type="ECO:0000313" key="3">
    <source>
        <dbReference type="Proteomes" id="UP001302249"/>
    </source>
</evidence>
<dbReference type="RefSeq" id="WP_313914652.1">
    <property type="nucleotide sequence ID" value="NZ_CP135076.1"/>
</dbReference>
<keyword evidence="3" id="KW-1185">Reference proteome</keyword>
<gene>
    <name evidence="2" type="ORF">RPR59_12790</name>
</gene>
<reference evidence="2 3" key="1">
    <citation type="submission" date="2023-09" db="EMBL/GenBank/DDBJ databases">
        <authorList>
            <person name="Rey-Velasco X."/>
        </authorList>
    </citation>
    <scope>NUCLEOTIDE SEQUENCE [LARGE SCALE GENOMIC DNA]</scope>
    <source>
        <strain evidence="2 3">W311</strain>
    </source>
</reference>
<evidence type="ECO:0000256" key="1">
    <source>
        <dbReference type="SAM" id="Phobius"/>
    </source>
</evidence>